<dbReference type="InterPro" id="IPR027417">
    <property type="entry name" value="P-loop_NTPase"/>
</dbReference>
<keyword evidence="2 11" id="KW-0645">Protease</keyword>
<comment type="similarity">
    <text evidence="11 12 13">Belongs to the peptidase S16 family.</text>
</comment>
<evidence type="ECO:0000256" key="10">
    <source>
        <dbReference type="ARBA" id="ARBA00050665"/>
    </source>
</evidence>
<name>A0A8H4ABW5_GIGMA</name>
<evidence type="ECO:0000256" key="4">
    <source>
        <dbReference type="ARBA" id="ARBA00022801"/>
    </source>
</evidence>
<organism evidence="17 18">
    <name type="scientific">Gigaspora margarita</name>
    <dbReference type="NCBI Taxonomy" id="4874"/>
    <lineage>
        <taxon>Eukaryota</taxon>
        <taxon>Fungi</taxon>
        <taxon>Fungi incertae sedis</taxon>
        <taxon>Mucoromycota</taxon>
        <taxon>Glomeromycotina</taxon>
        <taxon>Glomeromycetes</taxon>
        <taxon>Diversisporales</taxon>
        <taxon>Gigasporaceae</taxon>
        <taxon>Gigaspora</taxon>
    </lineage>
</organism>
<accession>A0A8H4ABW5</accession>
<dbReference type="PROSITE" id="PS01046">
    <property type="entry name" value="LON_SER"/>
    <property type="match status" value="1"/>
</dbReference>
<dbReference type="InterPro" id="IPR008268">
    <property type="entry name" value="Peptidase_S16_AS"/>
</dbReference>
<dbReference type="InterPro" id="IPR014721">
    <property type="entry name" value="Ribsml_uS5_D2-typ_fold_subgr"/>
</dbReference>
<evidence type="ECO:0000259" key="16">
    <source>
        <dbReference type="PROSITE" id="PS51787"/>
    </source>
</evidence>
<feature type="compositionally biased region" description="Gly residues" evidence="14">
    <location>
        <begin position="113"/>
        <end position="126"/>
    </location>
</feature>
<dbReference type="Proteomes" id="UP000439903">
    <property type="component" value="Unassembled WGS sequence"/>
</dbReference>
<dbReference type="GO" id="GO:0070407">
    <property type="term" value="P:oxidation-dependent protein catabolic process"/>
    <property type="evidence" value="ECO:0007669"/>
    <property type="project" value="UniProtKB-UniRule"/>
</dbReference>
<dbReference type="NCBIfam" id="TIGR00763">
    <property type="entry name" value="lon"/>
    <property type="match status" value="1"/>
</dbReference>
<feature type="compositionally biased region" description="Polar residues" evidence="14">
    <location>
        <begin position="72"/>
        <end position="83"/>
    </location>
</feature>
<dbReference type="SMART" id="SM00464">
    <property type="entry name" value="LON"/>
    <property type="match status" value="1"/>
</dbReference>
<feature type="region of interest" description="Disordered" evidence="14">
    <location>
        <begin position="779"/>
        <end position="810"/>
    </location>
</feature>
<dbReference type="GO" id="GO:0004176">
    <property type="term" value="F:ATP-dependent peptidase activity"/>
    <property type="evidence" value="ECO:0007669"/>
    <property type="project" value="UniProtKB-UniRule"/>
</dbReference>
<dbReference type="InterPro" id="IPR003111">
    <property type="entry name" value="Lon_prtase_N"/>
</dbReference>
<evidence type="ECO:0000256" key="1">
    <source>
        <dbReference type="ARBA" id="ARBA00004305"/>
    </source>
</evidence>
<comment type="function">
    <text evidence="11">ATP-dependent serine protease that mediates the selective degradation of misfolded, unassembled or oxidatively damaged polypeptides as well as certain short-lived regulatory proteins in the mitochondrial matrix. May also have a chaperone function in the assembly of inner membrane protein complexes. Participates in the regulation of mitochondrial gene expression and in the maintenance of the integrity of the mitochondrial genome. Binds to mitochondrial DNA in a site-specific manner.</text>
</comment>
<evidence type="ECO:0000256" key="7">
    <source>
        <dbReference type="ARBA" id="ARBA00022946"/>
    </source>
</evidence>
<dbReference type="EC" id="3.4.21.53" evidence="11"/>
<feature type="active site" evidence="11 12">
    <location>
        <position position="973"/>
    </location>
</feature>
<dbReference type="SUPFAM" id="SSF88697">
    <property type="entry name" value="PUA domain-like"/>
    <property type="match status" value="1"/>
</dbReference>
<dbReference type="GO" id="GO:0006515">
    <property type="term" value="P:protein quality control for misfolded or incompletely synthesized proteins"/>
    <property type="evidence" value="ECO:0007669"/>
    <property type="project" value="UniProtKB-UniRule"/>
</dbReference>
<evidence type="ECO:0000313" key="18">
    <source>
        <dbReference type="Proteomes" id="UP000439903"/>
    </source>
</evidence>
<evidence type="ECO:0000256" key="14">
    <source>
        <dbReference type="SAM" id="MobiDB-lite"/>
    </source>
</evidence>
<dbReference type="PROSITE" id="PS51787">
    <property type="entry name" value="LON_N"/>
    <property type="match status" value="1"/>
</dbReference>
<evidence type="ECO:0000256" key="2">
    <source>
        <dbReference type="ARBA" id="ARBA00022670"/>
    </source>
</evidence>
<dbReference type="GO" id="GO:0051131">
    <property type="term" value="P:chaperone-mediated protein complex assembly"/>
    <property type="evidence" value="ECO:0007669"/>
    <property type="project" value="UniProtKB-UniRule"/>
</dbReference>
<dbReference type="Gene3D" id="3.30.230.10">
    <property type="match status" value="1"/>
</dbReference>
<dbReference type="FunFam" id="1.10.8.60:FF:000113">
    <property type="entry name" value="Lon protease homolog, mitochondrial"/>
    <property type="match status" value="1"/>
</dbReference>
<keyword evidence="9 11" id="KW-0496">Mitochondrion</keyword>
<dbReference type="Pfam" id="PF00004">
    <property type="entry name" value="AAA"/>
    <property type="match status" value="1"/>
</dbReference>
<feature type="region of interest" description="Disordered" evidence="14">
    <location>
        <begin position="72"/>
        <end position="136"/>
    </location>
</feature>
<comment type="subcellular location">
    <subcellularLocation>
        <location evidence="1 11">Mitochondrion matrix</location>
    </subcellularLocation>
</comment>
<proteinExistence type="inferred from homology"/>
<dbReference type="InterPro" id="IPR027503">
    <property type="entry name" value="Lonm_euk"/>
</dbReference>
<dbReference type="FunFam" id="1.20.58.1480:FF:000003">
    <property type="entry name" value="Lon protease homolog, mitochondrial"/>
    <property type="match status" value="1"/>
</dbReference>
<dbReference type="PRINTS" id="PR00830">
    <property type="entry name" value="ENDOLAPTASE"/>
</dbReference>
<dbReference type="SUPFAM" id="SSF52540">
    <property type="entry name" value="P-loop containing nucleoside triphosphate hydrolases"/>
    <property type="match status" value="1"/>
</dbReference>
<dbReference type="GO" id="GO:0016887">
    <property type="term" value="F:ATP hydrolysis activity"/>
    <property type="evidence" value="ECO:0007669"/>
    <property type="project" value="UniProtKB-UniRule"/>
</dbReference>
<evidence type="ECO:0000313" key="17">
    <source>
        <dbReference type="EMBL" id="KAF0477071.1"/>
    </source>
</evidence>
<dbReference type="InterPro" id="IPR004815">
    <property type="entry name" value="Lon_bac/euk-typ"/>
</dbReference>
<evidence type="ECO:0000256" key="6">
    <source>
        <dbReference type="ARBA" id="ARBA00022840"/>
    </source>
</evidence>
<feature type="domain" description="Lon proteolytic" evidence="15">
    <location>
        <begin position="838"/>
        <end position="1024"/>
    </location>
</feature>
<feature type="binding site" evidence="11">
    <location>
        <begin position="562"/>
        <end position="569"/>
    </location>
    <ligand>
        <name>ATP</name>
        <dbReference type="ChEBI" id="CHEBI:30616"/>
    </ligand>
</feature>
<dbReference type="InterPro" id="IPR027065">
    <property type="entry name" value="Lon_Prtase"/>
</dbReference>
<dbReference type="CDD" id="cd19500">
    <property type="entry name" value="RecA-like_Lon"/>
    <property type="match status" value="1"/>
</dbReference>
<dbReference type="GO" id="GO:0043565">
    <property type="term" value="F:sequence-specific DNA binding"/>
    <property type="evidence" value="ECO:0007669"/>
    <property type="project" value="UniProtKB-UniRule"/>
</dbReference>
<dbReference type="PANTHER" id="PTHR43718:SF2">
    <property type="entry name" value="LON PROTEASE HOMOLOG, MITOCHONDRIAL"/>
    <property type="match status" value="1"/>
</dbReference>
<dbReference type="GO" id="GO:0005759">
    <property type="term" value="C:mitochondrial matrix"/>
    <property type="evidence" value="ECO:0007669"/>
    <property type="project" value="UniProtKB-SubCell"/>
</dbReference>
<sequence length="1058" mass="116633">MNLPKVFRHAKILSVGNLKPVFKQPHTLLLIQPLRNETYLRSTFNWNKQPFSTYHQVFYGLKSKSCTVNHNLDLSEGSDSGSKNNGQQGEGGDSGGNQNNSNNSNNADNPGNGNKGDGSGKGGDGSGDNTSPRSPFENIHRTLHILETTLQRPSIPEVYPQVLALPIARRPLFPGFYKAVVIKDPHVTAAVKELMKRGQPYVGAFLLKDEELDVDTITDIAQVYKVGVFSQITSVFPANGGHDENSLTAVLYPHRRIRINELLPPLPANASEAEIISQPVQQTSETSANKEPEPQYATSFLEDYNVSLVNVENLNDEQYNRKNQVIRAITSEIVAVFKDIATLNPLFRDQIANFSMSQSAGNVFEEPAKLADFAAAVSTGEPNELQEVLESLVIEERLQKALLVLKKELVNAQLQSKISKEVESKIAKRQREYYLMEQLKGIKKELGIESDGKDKLIEKFKEKADKLAMPDNVKKVFDEEVNKLAHLEPAASEFNVTRNYLDWLTQIPWGQSSPENYNIKHAMKVLDDDHYGLQDVKDRILEFIAVGKLRGTVEGKILCFVGPPGVGKTSIGKSIARALSRQFYRFSVGGLTDVAEIKGHRRTYVGAMPGKVVQALKKVQTENPLILIDEVDKIGRGHQGDPSSALLELLDPEQNSSFLDHYMDVPINLSKVLFVCTANVVDTIPVPLLDRMEVIHLSGYVADEKVAIASKYLVPTAKEMAGLQNSDVQLQQDAIETLIRSYCRESGVRNLKKHIDKIYRKAALKIVRDIGDEELASEELDNVETETSEKTKTNGATTTTEPRKPLNVPSNIHVGITAENLKDYVGPPLWHSDRLYDKTPPGVVMGLAWTSMGGSALYVESTLDSILSTTSKPSLSKTGQLGDVMKESTTIAYTFAKSLMARQYPENKFFERASIHLHAPEGATPKDGPSAGITMATSLLSLALSKSLDPTIAMTGELTLTGKVLKVGGIREKAVAAKRSGVSTLIFPKANTNDWEELPENIKEGLTGVPVSDYDEVFNFVFGPLSKEQVKQVWESMLASQSVESEDKKEVAEITGQL</sequence>
<dbReference type="Pfam" id="PF02190">
    <property type="entry name" value="LON_substr_bdg"/>
    <property type="match status" value="1"/>
</dbReference>
<dbReference type="AlphaFoldDB" id="A0A8H4ABW5"/>
<dbReference type="Gene3D" id="1.10.8.60">
    <property type="match status" value="1"/>
</dbReference>
<dbReference type="FunFam" id="1.20.5.5270:FF:000001">
    <property type="entry name" value="Lon protease homolog, mitochondrial"/>
    <property type="match status" value="1"/>
</dbReference>
<dbReference type="FunFam" id="3.40.50.300:FF:000021">
    <property type="entry name" value="Lon protease homolog"/>
    <property type="match status" value="1"/>
</dbReference>
<dbReference type="FunFam" id="3.30.230.10:FF:000015">
    <property type="entry name" value="Lon protease homolog, mitochondrial"/>
    <property type="match status" value="1"/>
</dbReference>
<dbReference type="GO" id="GO:0004252">
    <property type="term" value="F:serine-type endopeptidase activity"/>
    <property type="evidence" value="ECO:0007669"/>
    <property type="project" value="UniProtKB-UniRule"/>
</dbReference>
<dbReference type="GO" id="GO:0034599">
    <property type="term" value="P:cellular response to oxidative stress"/>
    <property type="evidence" value="ECO:0007669"/>
    <property type="project" value="UniProtKB-UniRule"/>
</dbReference>
<evidence type="ECO:0000256" key="5">
    <source>
        <dbReference type="ARBA" id="ARBA00022825"/>
    </source>
</evidence>
<evidence type="ECO:0000256" key="9">
    <source>
        <dbReference type="ARBA" id="ARBA00023128"/>
    </source>
</evidence>
<gene>
    <name evidence="11" type="primary">PIM1</name>
    <name evidence="17" type="ORF">F8M41_024286</name>
</gene>
<dbReference type="InterPro" id="IPR003959">
    <property type="entry name" value="ATPase_AAA_core"/>
</dbReference>
<dbReference type="PROSITE" id="PS51786">
    <property type="entry name" value="LON_PROTEOLYTIC"/>
    <property type="match status" value="1"/>
</dbReference>
<keyword evidence="8 11" id="KW-0238">DNA-binding</keyword>
<protein>
    <recommendedName>
        <fullName evidence="11">Lon protease homolog, mitochondrial</fullName>
        <ecNumber evidence="11">3.4.21.53</ecNumber>
    </recommendedName>
</protein>
<evidence type="ECO:0000256" key="11">
    <source>
        <dbReference type="HAMAP-Rule" id="MF_03120"/>
    </source>
</evidence>
<dbReference type="InterPro" id="IPR020568">
    <property type="entry name" value="Ribosomal_Su5_D2-typ_SF"/>
</dbReference>
<comment type="caution">
    <text evidence="17">The sequence shown here is derived from an EMBL/GenBank/DDBJ whole genome shotgun (WGS) entry which is preliminary data.</text>
</comment>
<dbReference type="FunFam" id="2.30.130.40:FF:000010">
    <property type="entry name" value="Lon protease homolog, mitochondrial"/>
    <property type="match status" value="1"/>
</dbReference>
<dbReference type="InterPro" id="IPR015947">
    <property type="entry name" value="PUA-like_sf"/>
</dbReference>
<dbReference type="InterPro" id="IPR046336">
    <property type="entry name" value="Lon_prtase_N_sf"/>
</dbReference>
<dbReference type="EMBL" id="WTPW01000820">
    <property type="protein sequence ID" value="KAF0477071.1"/>
    <property type="molecule type" value="Genomic_DNA"/>
</dbReference>
<dbReference type="Gene3D" id="3.40.50.300">
    <property type="entry name" value="P-loop containing nucleotide triphosphate hydrolases"/>
    <property type="match status" value="1"/>
</dbReference>
<evidence type="ECO:0000256" key="12">
    <source>
        <dbReference type="PROSITE-ProRule" id="PRU01122"/>
    </source>
</evidence>
<dbReference type="PANTHER" id="PTHR43718">
    <property type="entry name" value="LON PROTEASE"/>
    <property type="match status" value="1"/>
</dbReference>
<dbReference type="InterPro" id="IPR003593">
    <property type="entry name" value="AAA+_ATPase"/>
</dbReference>
<dbReference type="Pfam" id="PF05362">
    <property type="entry name" value="Lon_C"/>
    <property type="match status" value="1"/>
</dbReference>
<dbReference type="SUPFAM" id="SSF54211">
    <property type="entry name" value="Ribosomal protein S5 domain 2-like"/>
    <property type="match status" value="1"/>
</dbReference>
<comment type="subunit">
    <text evidence="11">Homohexamer or homoheptamer. Organized in a ring with a central cavity.</text>
</comment>
<feature type="domain" description="Lon N-terminal" evidence="16">
    <location>
        <begin position="162"/>
        <end position="409"/>
    </location>
</feature>
<evidence type="ECO:0000256" key="3">
    <source>
        <dbReference type="ARBA" id="ARBA00022741"/>
    </source>
</evidence>
<keyword evidence="6 11" id="KW-0067">ATP-binding</keyword>
<keyword evidence="18" id="KW-1185">Reference proteome</keyword>
<feature type="compositionally biased region" description="Low complexity" evidence="14">
    <location>
        <begin position="96"/>
        <end position="112"/>
    </location>
</feature>
<evidence type="ECO:0000256" key="13">
    <source>
        <dbReference type="RuleBase" id="RU000591"/>
    </source>
</evidence>
<dbReference type="InterPro" id="IPR054594">
    <property type="entry name" value="Lon_lid"/>
</dbReference>
<keyword evidence="5 11" id="KW-0720">Serine protease</keyword>
<dbReference type="Pfam" id="PF22667">
    <property type="entry name" value="Lon_lid"/>
    <property type="match status" value="1"/>
</dbReference>
<dbReference type="Gene3D" id="1.20.58.1480">
    <property type="match status" value="1"/>
</dbReference>
<keyword evidence="4 11" id="KW-0378">Hydrolase</keyword>
<dbReference type="SMART" id="SM00382">
    <property type="entry name" value="AAA"/>
    <property type="match status" value="1"/>
</dbReference>
<dbReference type="Gene3D" id="1.20.5.5270">
    <property type="match status" value="1"/>
</dbReference>
<keyword evidence="7" id="KW-0809">Transit peptide</keyword>
<reference evidence="17 18" key="1">
    <citation type="journal article" date="2019" name="Environ. Microbiol.">
        <title>At the nexus of three kingdoms: the genome of the mycorrhizal fungus Gigaspora margarita provides insights into plant, endobacterial and fungal interactions.</title>
        <authorList>
            <person name="Venice F."/>
            <person name="Ghignone S."/>
            <person name="Salvioli di Fossalunga A."/>
            <person name="Amselem J."/>
            <person name="Novero M."/>
            <person name="Xianan X."/>
            <person name="Sedzielewska Toro K."/>
            <person name="Morin E."/>
            <person name="Lipzen A."/>
            <person name="Grigoriev I.V."/>
            <person name="Henrissat B."/>
            <person name="Martin F.M."/>
            <person name="Bonfante P."/>
        </authorList>
    </citation>
    <scope>NUCLEOTIDE SEQUENCE [LARGE SCALE GENOMIC DNA]</scope>
    <source>
        <strain evidence="17 18">BEG34</strain>
    </source>
</reference>
<comment type="catalytic activity">
    <reaction evidence="10 11">
        <text>Hydrolysis of proteins in presence of ATP.</text>
        <dbReference type="EC" id="3.4.21.53"/>
    </reaction>
</comment>
<feature type="active site" evidence="11 12">
    <location>
        <position position="930"/>
    </location>
</feature>
<evidence type="ECO:0000256" key="8">
    <source>
        <dbReference type="ARBA" id="ARBA00023125"/>
    </source>
</evidence>
<dbReference type="GO" id="GO:0005524">
    <property type="term" value="F:ATP binding"/>
    <property type="evidence" value="ECO:0007669"/>
    <property type="project" value="UniProtKB-UniRule"/>
</dbReference>
<dbReference type="OrthoDB" id="2411602at2759"/>
<dbReference type="GO" id="GO:0007005">
    <property type="term" value="P:mitochondrion organization"/>
    <property type="evidence" value="ECO:0007669"/>
    <property type="project" value="TreeGrafter"/>
</dbReference>
<dbReference type="GO" id="GO:0003697">
    <property type="term" value="F:single-stranded DNA binding"/>
    <property type="evidence" value="ECO:0007669"/>
    <property type="project" value="TreeGrafter"/>
</dbReference>
<dbReference type="InterPro" id="IPR008269">
    <property type="entry name" value="Lon_proteolytic"/>
</dbReference>
<evidence type="ECO:0000259" key="15">
    <source>
        <dbReference type="PROSITE" id="PS51786"/>
    </source>
</evidence>
<keyword evidence="3 11" id="KW-0547">Nucleotide-binding</keyword>
<dbReference type="Gene3D" id="2.30.130.40">
    <property type="entry name" value="LON domain-like"/>
    <property type="match status" value="1"/>
</dbReference>
<dbReference type="HAMAP" id="MF_03120">
    <property type="entry name" value="lonm_euk"/>
    <property type="match status" value="1"/>
</dbReference>